<evidence type="ECO:0000256" key="7">
    <source>
        <dbReference type="RuleBase" id="RU362042"/>
    </source>
</evidence>
<dbReference type="InterPro" id="IPR019533">
    <property type="entry name" value="Peptidase_S26"/>
</dbReference>
<dbReference type="GO" id="GO:0006465">
    <property type="term" value="P:signal peptide processing"/>
    <property type="evidence" value="ECO:0007669"/>
    <property type="project" value="InterPro"/>
</dbReference>
<dbReference type="GO" id="GO:0009003">
    <property type="term" value="F:signal peptidase activity"/>
    <property type="evidence" value="ECO:0007669"/>
    <property type="project" value="UniProtKB-EC"/>
</dbReference>
<keyword evidence="7" id="KW-0812">Transmembrane</keyword>
<keyword evidence="7" id="KW-0645">Protease</keyword>
<dbReference type="AlphaFoldDB" id="A0A5S9IUE1"/>
<evidence type="ECO:0000256" key="1">
    <source>
        <dbReference type="ARBA" id="ARBA00000677"/>
    </source>
</evidence>
<dbReference type="Gene3D" id="2.10.109.10">
    <property type="entry name" value="Umud Fragment, subunit A"/>
    <property type="match status" value="2"/>
</dbReference>
<protein>
    <recommendedName>
        <fullName evidence="4 7">Signal peptidase I</fullName>
        <ecNumber evidence="3 7">3.4.21.89</ecNumber>
    </recommendedName>
</protein>
<feature type="domain" description="Peptidase S26" evidence="8">
    <location>
        <begin position="6"/>
        <end position="108"/>
    </location>
</feature>
<dbReference type="OrthoDB" id="9802919at2"/>
<evidence type="ECO:0000256" key="6">
    <source>
        <dbReference type="PIRSR" id="PIRSR600223-1"/>
    </source>
</evidence>
<name>A0A5S9IUE1_UABAM</name>
<feature type="transmembrane region" description="Helical" evidence="7">
    <location>
        <begin position="6"/>
        <end position="26"/>
    </location>
</feature>
<reference evidence="9 10" key="1">
    <citation type="submission" date="2019-08" db="EMBL/GenBank/DDBJ databases">
        <title>Complete genome sequence of Candidatus Uab amorphum.</title>
        <authorList>
            <person name="Shiratori T."/>
            <person name="Suzuki S."/>
            <person name="Kakizawa Y."/>
            <person name="Ishida K."/>
        </authorList>
    </citation>
    <scope>NUCLEOTIDE SEQUENCE [LARGE SCALE GENOMIC DNA]</scope>
    <source>
        <strain evidence="9 10">SRT547</strain>
    </source>
</reference>
<comment type="catalytic activity">
    <reaction evidence="1 7">
        <text>Cleavage of hydrophobic, N-terminal signal or leader sequences from secreted and periplasmic proteins.</text>
        <dbReference type="EC" id="3.4.21.89"/>
    </reaction>
</comment>
<feature type="active site" evidence="6">
    <location>
        <position position="35"/>
    </location>
</feature>
<dbReference type="EC" id="3.4.21.89" evidence="3 7"/>
<dbReference type="InterPro" id="IPR036286">
    <property type="entry name" value="LexA/Signal_pep-like_sf"/>
</dbReference>
<dbReference type="SUPFAM" id="SSF51306">
    <property type="entry name" value="LexA/Signal peptidase"/>
    <property type="match status" value="2"/>
</dbReference>
<evidence type="ECO:0000259" key="8">
    <source>
        <dbReference type="Pfam" id="PF10502"/>
    </source>
</evidence>
<dbReference type="PANTHER" id="PTHR43390:SF1">
    <property type="entry name" value="CHLOROPLAST PROCESSING PEPTIDASE"/>
    <property type="match status" value="1"/>
</dbReference>
<evidence type="ECO:0000313" key="9">
    <source>
        <dbReference type="EMBL" id="BBM86805.1"/>
    </source>
</evidence>
<comment type="similarity">
    <text evidence="2 7">Belongs to the peptidase S26 family.</text>
</comment>
<proteinExistence type="inferred from homology"/>
<dbReference type="PANTHER" id="PTHR43390">
    <property type="entry name" value="SIGNAL PEPTIDASE I"/>
    <property type="match status" value="1"/>
</dbReference>
<keyword evidence="10" id="KW-1185">Reference proteome</keyword>
<evidence type="ECO:0000256" key="4">
    <source>
        <dbReference type="ARBA" id="ARBA00019232"/>
    </source>
</evidence>
<dbReference type="PROSITE" id="PS00760">
    <property type="entry name" value="SPASE_I_2"/>
    <property type="match status" value="1"/>
</dbReference>
<dbReference type="InterPro" id="IPR019757">
    <property type="entry name" value="Pept_S26A_signal_pept_1_Lys-AS"/>
</dbReference>
<keyword evidence="5 7" id="KW-0378">Hydrolase</keyword>
<evidence type="ECO:0000256" key="3">
    <source>
        <dbReference type="ARBA" id="ARBA00013208"/>
    </source>
</evidence>
<dbReference type="EMBL" id="AP019860">
    <property type="protein sequence ID" value="BBM86805.1"/>
    <property type="molecule type" value="Genomic_DNA"/>
</dbReference>
<dbReference type="GO" id="GO:0016020">
    <property type="term" value="C:membrane"/>
    <property type="evidence" value="ECO:0007669"/>
    <property type="project" value="UniProtKB-SubCell"/>
</dbReference>
<dbReference type="GO" id="GO:0004252">
    <property type="term" value="F:serine-type endopeptidase activity"/>
    <property type="evidence" value="ECO:0007669"/>
    <property type="project" value="InterPro"/>
</dbReference>
<dbReference type="NCBIfam" id="TIGR02227">
    <property type="entry name" value="sigpep_I_bact"/>
    <property type="match status" value="1"/>
</dbReference>
<keyword evidence="7" id="KW-0472">Membrane</keyword>
<dbReference type="CDD" id="cd06530">
    <property type="entry name" value="S26_SPase_I"/>
    <property type="match status" value="1"/>
</dbReference>
<evidence type="ECO:0000256" key="2">
    <source>
        <dbReference type="ARBA" id="ARBA00009370"/>
    </source>
</evidence>
<dbReference type="RefSeq" id="WP_151970846.1">
    <property type="nucleotide sequence ID" value="NZ_AP019860.1"/>
</dbReference>
<dbReference type="KEGG" id="uam:UABAM_05193"/>
<keyword evidence="7" id="KW-1133">Transmembrane helix</keyword>
<feature type="active site" evidence="6">
    <location>
        <position position="82"/>
    </location>
</feature>
<dbReference type="Pfam" id="PF10502">
    <property type="entry name" value="Peptidase_S26"/>
    <property type="match status" value="1"/>
</dbReference>
<dbReference type="PRINTS" id="PR00727">
    <property type="entry name" value="LEADERPTASE"/>
</dbReference>
<dbReference type="Proteomes" id="UP000326354">
    <property type="component" value="Chromosome"/>
</dbReference>
<gene>
    <name evidence="9" type="ORF">UABAM_05193</name>
</gene>
<organism evidence="9 10">
    <name type="scientific">Uabimicrobium amorphum</name>
    <dbReference type="NCBI Taxonomy" id="2596890"/>
    <lineage>
        <taxon>Bacteria</taxon>
        <taxon>Pseudomonadati</taxon>
        <taxon>Planctomycetota</taxon>
        <taxon>Candidatus Uabimicrobiia</taxon>
        <taxon>Candidatus Uabimicrobiales</taxon>
        <taxon>Candidatus Uabimicrobiaceae</taxon>
        <taxon>Candidatus Uabimicrobium</taxon>
    </lineage>
</organism>
<dbReference type="InterPro" id="IPR000223">
    <property type="entry name" value="Pept_S26A_signal_pept_1"/>
</dbReference>
<comment type="subcellular location">
    <subcellularLocation>
        <location evidence="7">Membrane</location>
        <topology evidence="7">Single-pass type II membrane protein</topology>
    </subcellularLocation>
</comment>
<evidence type="ECO:0000256" key="5">
    <source>
        <dbReference type="ARBA" id="ARBA00022801"/>
    </source>
</evidence>
<accession>A0A5S9IUE1</accession>
<evidence type="ECO:0000313" key="10">
    <source>
        <dbReference type="Proteomes" id="UP000326354"/>
    </source>
</evidence>
<sequence length="432" mass="51215">MKLAEFITEIAIYGLIISLMIHHFCFQSFKVMTRSMEATLIGDPNCGDRILVKKYAYEFKKPKRWEAIVFFYPHNNQQIFIKRLIGLPGEKVHIRNGEIYINNILARKPSSVVNQLLYPVYQPQQPFKENWQYSEKWQIDKQQYSINTNKLEWCKYKHVVTNRYEPINNRRFFHRQQYAYPVGGGLRVGEIRFAIRFKMRSDTGSIRLELREGEYRFLCTIDTAQAGQLHKYIGEDDTKKQSVHFKANWQKNSWHSLVFSNIDDLVTLEIDSKEVAKLDYSQKQQQAQRITFDTAFRWGVSGSFELENAQLWRDIYYISKRDFFGGLTSFEVPNHHYFALGDNPPNSRDSKDWQRFCFFYKNGISIEGDQKNFPHGKTRKFTDIYGFDRDIPHENLLENYLSRQDAPFIPQSYIIGRAALVFWPITRGKIIY</sequence>